<organism evidence="1">
    <name type="scientific">Harvfovirus sp</name>
    <dbReference type="NCBI Taxonomy" id="2487768"/>
    <lineage>
        <taxon>Viruses</taxon>
        <taxon>Varidnaviria</taxon>
        <taxon>Bamfordvirae</taxon>
        <taxon>Nucleocytoviricota</taxon>
        <taxon>Megaviricetes</taxon>
        <taxon>Imitervirales</taxon>
        <taxon>Mimiviridae</taxon>
        <taxon>Klosneuvirinae</taxon>
    </lineage>
</organism>
<proteinExistence type="predicted"/>
<sequence>MFLNNKNRKFLDKYLYYLNMGELKRVADILGIPIHIYYWVGDEVKKSSYVVHKKDIIDNLFRFIRSGKGKVKKFILDSAVVCFEPNDHPKASDYVYFGQYKYMNAVPLLERLTNGYFKNGYSARVLLYRLWGIGRRFTYKDFAEYYITYAHKYEGAEHKEWAYCNDLKEKNDIADWPKYRNAMAKKVLKILLN</sequence>
<evidence type="ECO:0000313" key="1">
    <source>
        <dbReference type="EMBL" id="AYV80392.1"/>
    </source>
</evidence>
<protein>
    <submittedName>
        <fullName evidence="1">Uncharacterized protein</fullName>
    </submittedName>
</protein>
<dbReference type="EMBL" id="MK072243">
    <property type="protein sequence ID" value="AYV80392.1"/>
    <property type="molecule type" value="Genomic_DNA"/>
</dbReference>
<gene>
    <name evidence="1" type="ORF">Harvfovirus1_17</name>
</gene>
<name>A0A3G4ZZS0_9VIRU</name>
<reference evidence="1" key="1">
    <citation type="submission" date="2018-10" db="EMBL/GenBank/DDBJ databases">
        <title>Hidden diversity of soil giant viruses.</title>
        <authorList>
            <person name="Schulz F."/>
            <person name="Alteio L."/>
            <person name="Goudeau D."/>
            <person name="Ryan E.M."/>
            <person name="Malmstrom R.R."/>
            <person name="Blanchard J."/>
            <person name="Woyke T."/>
        </authorList>
    </citation>
    <scope>NUCLEOTIDE SEQUENCE</scope>
    <source>
        <strain evidence="1">HAV1</strain>
    </source>
</reference>
<accession>A0A3G4ZZS0</accession>